<dbReference type="InterPro" id="IPR005824">
    <property type="entry name" value="KOW"/>
</dbReference>
<dbReference type="InterPro" id="IPR041973">
    <property type="entry name" value="KOW_Spt5_1"/>
</dbReference>
<evidence type="ECO:0000256" key="5">
    <source>
        <dbReference type="SAM" id="MobiDB-lite"/>
    </source>
</evidence>
<evidence type="ECO:0000256" key="3">
    <source>
        <dbReference type="ARBA" id="ARBA00023163"/>
    </source>
</evidence>
<dbReference type="Gene3D" id="3.30.70.940">
    <property type="entry name" value="NusG, N-terminal domain"/>
    <property type="match status" value="1"/>
</dbReference>
<organism evidence="7 8">
    <name type="scientific">Bodo saltans</name>
    <name type="common">Flagellated protozoan</name>
    <dbReference type="NCBI Taxonomy" id="75058"/>
    <lineage>
        <taxon>Eukaryota</taxon>
        <taxon>Discoba</taxon>
        <taxon>Euglenozoa</taxon>
        <taxon>Kinetoplastea</taxon>
        <taxon>Metakinetoplastina</taxon>
        <taxon>Eubodonida</taxon>
        <taxon>Bodonidae</taxon>
        <taxon>Bodo</taxon>
    </lineage>
</organism>
<dbReference type="GO" id="GO:0006357">
    <property type="term" value="P:regulation of transcription by RNA polymerase II"/>
    <property type="evidence" value="ECO:0007669"/>
    <property type="project" value="InterPro"/>
</dbReference>
<evidence type="ECO:0000256" key="2">
    <source>
        <dbReference type="ARBA" id="ARBA00006956"/>
    </source>
</evidence>
<feature type="region of interest" description="Disordered" evidence="5">
    <location>
        <begin position="22"/>
        <end position="119"/>
    </location>
</feature>
<evidence type="ECO:0000256" key="1">
    <source>
        <dbReference type="ARBA" id="ARBA00004123"/>
    </source>
</evidence>
<dbReference type="InterPro" id="IPR005100">
    <property type="entry name" value="NGN-domain"/>
</dbReference>
<gene>
    <name evidence="7" type="ORF">BSAL_68230</name>
</gene>
<dbReference type="OMA" id="YPVGYMN"/>
<dbReference type="InterPro" id="IPR057936">
    <property type="entry name" value="KOWx_Spt5"/>
</dbReference>
<accession>A0A0S4IUW1</accession>
<dbReference type="InterPro" id="IPR014722">
    <property type="entry name" value="Rib_uL2_dom2"/>
</dbReference>
<dbReference type="EMBL" id="CYKH01000466">
    <property type="protein sequence ID" value="CUF97097.1"/>
    <property type="molecule type" value="Genomic_DNA"/>
</dbReference>
<dbReference type="CDD" id="cd06081">
    <property type="entry name" value="KOW_Spt5_1"/>
    <property type="match status" value="1"/>
</dbReference>
<dbReference type="GO" id="GO:0032044">
    <property type="term" value="C:DSIF complex"/>
    <property type="evidence" value="ECO:0007669"/>
    <property type="project" value="TreeGrafter"/>
</dbReference>
<reference evidence="8" key="1">
    <citation type="submission" date="2015-09" db="EMBL/GenBank/DDBJ databases">
        <authorList>
            <consortium name="Pathogen Informatics"/>
        </authorList>
    </citation>
    <scope>NUCLEOTIDE SEQUENCE [LARGE SCALE GENOMIC DNA]</scope>
    <source>
        <strain evidence="8">Lake Konstanz</strain>
    </source>
</reference>
<dbReference type="Proteomes" id="UP000051952">
    <property type="component" value="Unassembled WGS sequence"/>
</dbReference>
<dbReference type="InterPro" id="IPR008991">
    <property type="entry name" value="Translation_prot_SH3-like_sf"/>
</dbReference>
<comment type="subcellular location">
    <subcellularLocation>
        <location evidence="1">Nucleus</location>
    </subcellularLocation>
</comment>
<dbReference type="SMART" id="SM00739">
    <property type="entry name" value="KOW"/>
    <property type="match status" value="2"/>
</dbReference>
<feature type="region of interest" description="Disordered" evidence="5">
    <location>
        <begin position="713"/>
        <end position="735"/>
    </location>
</feature>
<feature type="domain" description="KOW" evidence="6">
    <location>
        <begin position="447"/>
        <end position="474"/>
    </location>
</feature>
<name>A0A0S4IUW1_BODSA</name>
<protein>
    <recommendedName>
        <fullName evidence="6">KOW domain-containing protein</fullName>
    </recommendedName>
</protein>
<feature type="domain" description="KOW" evidence="6">
    <location>
        <begin position="503"/>
        <end position="530"/>
    </location>
</feature>
<feature type="compositionally biased region" description="Acidic residues" evidence="5">
    <location>
        <begin position="91"/>
        <end position="106"/>
    </location>
</feature>
<dbReference type="Pfam" id="PF03439">
    <property type="entry name" value="Spt5-NGN"/>
    <property type="match status" value="1"/>
</dbReference>
<dbReference type="GO" id="GO:0003729">
    <property type="term" value="F:mRNA binding"/>
    <property type="evidence" value="ECO:0007669"/>
    <property type="project" value="TreeGrafter"/>
</dbReference>
<feature type="compositionally biased region" description="Basic residues" evidence="5">
    <location>
        <begin position="60"/>
        <end position="80"/>
    </location>
</feature>
<sequence>MMMDDEIEIDAAELGAILDDHPSTLMPSEIPVDTDVGVAANATEVVEQDKDDSETESERRARKKARKEARKEKKEKRKDRKTTSSKYVDIAADEGEDDEDDDDEGEHETGATQEEDYIKNYKSKNHLFREGDENLSAEELARSIELRNNLAKTRKSNNKGKAAGSSAAAAASTTQELEEFHELVPRKIPIVKRFSAAFLPRETDAKVFAVKCKSGMARTLVARIVNKCYHFRIGRNDEGKKLDLGILSVFALEHSKEYIYVESYRQLFVEQALNGLVGLFRYSIKMVDPNELMQLMEPRASSKVPLRVGTFVRVRSHKPYQGDLAQVLNLEDDGKRVIVKLVPREDFVDKRYSKPTLILPQRFFNPSVAQGAVTDGETHRWGDAVFDNDGYIIKTISLRGVVSGDQMVAPSTEELAFFLQNKRDQITIAASTVAASGAVGQHTSQREYKLGEVVRVVSGQLANAVGTIVDVTLSTNTVKIACRIPGRAQPLEVRAELSNCERHFIAGNHIGVEQGPYQGRTGTVLKVISNGLLAVLGDGDATEFEVRTKDCRQSRLISTSRHSLGAWRLFDLVMINGNTAGCIVRCTPTQLDVLTTENIVTTISPSEVTKVVRGAGRPAVDKTQNAVARGGAVTILATNERVPPSVTGAVGTVEQLFDQTLFVRCGSVTENSGVVAIPSNLVQLVGGKTTTKKVAPTQHLAFVRAKGHYATKPDGVHATQQESDRWETHSELYTL</sequence>
<dbReference type="PANTHER" id="PTHR11125:SF7">
    <property type="entry name" value="TRANSCRIPTION ELONGATION FACTOR SPT5"/>
    <property type="match status" value="1"/>
</dbReference>
<dbReference type="PANTHER" id="PTHR11125">
    <property type="entry name" value="SUPPRESSOR OF TY 5"/>
    <property type="match status" value="1"/>
</dbReference>
<keyword evidence="8" id="KW-1185">Reference proteome</keyword>
<evidence type="ECO:0000313" key="7">
    <source>
        <dbReference type="EMBL" id="CUF97097.1"/>
    </source>
</evidence>
<evidence type="ECO:0000313" key="8">
    <source>
        <dbReference type="Proteomes" id="UP000051952"/>
    </source>
</evidence>
<feature type="compositionally biased region" description="Basic and acidic residues" evidence="5">
    <location>
        <begin position="722"/>
        <end position="735"/>
    </location>
</feature>
<dbReference type="InterPro" id="IPR039385">
    <property type="entry name" value="NGN_Euk"/>
</dbReference>
<dbReference type="Pfam" id="PF23037">
    <property type="entry name" value="KOWx_SPT5"/>
    <property type="match status" value="1"/>
</dbReference>
<dbReference type="CDD" id="cd09888">
    <property type="entry name" value="NGN_Euk"/>
    <property type="match status" value="1"/>
</dbReference>
<dbReference type="OrthoDB" id="28901at2759"/>
<keyword evidence="3" id="KW-0804">Transcription</keyword>
<comment type="similarity">
    <text evidence="2">Belongs to the SPT5 family.</text>
</comment>
<dbReference type="GO" id="GO:0032784">
    <property type="term" value="P:regulation of DNA-templated transcription elongation"/>
    <property type="evidence" value="ECO:0007669"/>
    <property type="project" value="InterPro"/>
</dbReference>
<dbReference type="InterPro" id="IPR039659">
    <property type="entry name" value="SPT5"/>
</dbReference>
<dbReference type="AlphaFoldDB" id="A0A0S4IUW1"/>
<proteinExistence type="inferred from homology"/>
<evidence type="ECO:0000256" key="4">
    <source>
        <dbReference type="ARBA" id="ARBA00023242"/>
    </source>
</evidence>
<dbReference type="InterPro" id="IPR036735">
    <property type="entry name" value="NGN_dom_sf"/>
</dbReference>
<dbReference type="VEuPathDB" id="TriTrypDB:BSAL_68230"/>
<dbReference type="SUPFAM" id="SSF50104">
    <property type="entry name" value="Translation proteins SH3-like domain"/>
    <property type="match status" value="2"/>
</dbReference>
<dbReference type="GO" id="GO:0006368">
    <property type="term" value="P:transcription elongation by RNA polymerase II"/>
    <property type="evidence" value="ECO:0007669"/>
    <property type="project" value="TreeGrafter"/>
</dbReference>
<dbReference type="Gene3D" id="2.30.30.30">
    <property type="match status" value="2"/>
</dbReference>
<evidence type="ECO:0000259" key="6">
    <source>
        <dbReference type="SMART" id="SM00739"/>
    </source>
</evidence>
<keyword evidence="4" id="KW-0539">Nucleus</keyword>